<dbReference type="Pfam" id="PF09329">
    <property type="entry name" value="zf-primase"/>
    <property type="match status" value="1"/>
</dbReference>
<dbReference type="CDD" id="cd03524">
    <property type="entry name" value="RPA2_OBF_family"/>
    <property type="match status" value="1"/>
</dbReference>
<feature type="region of interest" description="Disordered" evidence="9">
    <location>
        <begin position="548"/>
        <end position="571"/>
    </location>
</feature>
<evidence type="ECO:0000256" key="6">
    <source>
        <dbReference type="ARBA" id="ARBA00022833"/>
    </source>
</evidence>
<feature type="domain" description="Zinc finger Mcm10/DnaG-type" evidence="10">
    <location>
        <begin position="301"/>
        <end position="347"/>
    </location>
</feature>
<organism evidence="12 13">
    <name type="scientific">Saccharomyces pastorianus</name>
    <name type="common">Lager yeast</name>
    <name type="synonym">Saccharomyces cerevisiae x Saccharomyces eubayanus</name>
    <dbReference type="NCBI Taxonomy" id="27292"/>
    <lineage>
        <taxon>Eukaryota</taxon>
        <taxon>Fungi</taxon>
        <taxon>Dikarya</taxon>
        <taxon>Ascomycota</taxon>
        <taxon>Saccharomycotina</taxon>
        <taxon>Saccharomycetes</taxon>
        <taxon>Saccharomycetales</taxon>
        <taxon>Saccharomycetaceae</taxon>
        <taxon>Saccharomyces</taxon>
    </lineage>
</organism>
<feature type="coiled-coil region" evidence="8">
    <location>
        <begin position="23"/>
        <end position="50"/>
    </location>
</feature>
<dbReference type="InterPro" id="IPR055065">
    <property type="entry name" value="OB_MCM10"/>
</dbReference>
<keyword evidence="8" id="KW-0175">Coiled coil</keyword>
<keyword evidence="7" id="KW-0539">Nucleus</keyword>
<dbReference type="GO" id="GO:0043596">
    <property type="term" value="C:nuclear replication fork"/>
    <property type="evidence" value="ECO:0007669"/>
    <property type="project" value="TreeGrafter"/>
</dbReference>
<evidence type="ECO:0000259" key="11">
    <source>
        <dbReference type="Pfam" id="PF22379"/>
    </source>
</evidence>
<evidence type="ECO:0000256" key="1">
    <source>
        <dbReference type="ARBA" id="ARBA00004123"/>
    </source>
</evidence>
<sequence>MNDPREILAVDPYNNITSDEEDEQAIARELEFMERKRQALVERLKRKQEFKKPQDPNFEAIEVPQSPTKNRVKVGSHNATQQGTKFEGSNINEVRLSQLQQQPKPPASTTTYFMEKFQNAKKNEDKQIAKFESMMNARVHTFSTDEKKYVPIITNELESFSNLWVKKRYIPEDDLKRALHEIKILRLGKLFAKIRPPKFQEPEYANWATVGLISHKSDIKFTSSEKPVKFFMFTITDFQHTLDVYIFGKKGVERYYNLRLGDVIAILNPEVLPWRPSGRGNFIKSFNLRISHDFKCILEIGSSRDLGWCPIVNKKTHKKCGSPINISLHKCCDYHREVQFRGTSAKRIELNGGYALGAPTKVDSQPSLYKAKGENGFNIIKGTRKRLSEEEERLKKSSHNFTNSNSAKAFFDEKFQNPDMLANLDNKRRKIIETKKSTALSRELGKIMRRRESSGLEDKSVGERQKMKQTTESALQTGLIQRLGFDPTHGKISQVLKSSVSGSEPKNNLLGKKKTVINDLLHYKKEKVILAPSKNEWFKKRSHREEVWQKHFGSKETKETSDGSASDLEII</sequence>
<evidence type="ECO:0000256" key="9">
    <source>
        <dbReference type="SAM" id="MobiDB-lite"/>
    </source>
</evidence>
<dbReference type="SUPFAM" id="SSF50249">
    <property type="entry name" value="Nucleic acid-binding proteins"/>
    <property type="match status" value="1"/>
</dbReference>
<dbReference type="GO" id="GO:0003697">
    <property type="term" value="F:single-stranded DNA binding"/>
    <property type="evidence" value="ECO:0007669"/>
    <property type="project" value="InterPro"/>
</dbReference>
<dbReference type="FunFam" id="2.40.50.140:FF:000368">
    <property type="entry name" value="Mcm10p"/>
    <property type="match status" value="1"/>
</dbReference>
<accession>A0A6C1DT47</accession>
<proteinExistence type="inferred from homology"/>
<comment type="subcellular location">
    <subcellularLocation>
        <location evidence="1">Nucleus</location>
    </subcellularLocation>
</comment>
<dbReference type="GO" id="GO:0008270">
    <property type="term" value="F:zinc ion binding"/>
    <property type="evidence" value="ECO:0007669"/>
    <property type="project" value="UniProtKB-KW"/>
</dbReference>
<dbReference type="PANTHER" id="PTHR13454:SF11">
    <property type="entry name" value="PROTEIN MCM10 HOMOLOG"/>
    <property type="match status" value="1"/>
</dbReference>
<evidence type="ECO:0000256" key="8">
    <source>
        <dbReference type="SAM" id="Coils"/>
    </source>
</evidence>
<feature type="domain" description="MCM10 OB-fold" evidence="11">
    <location>
        <begin position="160"/>
        <end position="272"/>
    </location>
</feature>
<dbReference type="Pfam" id="PF22379">
    <property type="entry name" value="OB_MCM10"/>
    <property type="match status" value="1"/>
</dbReference>
<keyword evidence="3" id="KW-0235">DNA replication</keyword>
<evidence type="ECO:0000256" key="7">
    <source>
        <dbReference type="ARBA" id="ARBA00023242"/>
    </source>
</evidence>
<keyword evidence="13" id="KW-1185">Reference proteome</keyword>
<evidence type="ECO:0000259" key="10">
    <source>
        <dbReference type="Pfam" id="PF09329"/>
    </source>
</evidence>
<evidence type="ECO:0000313" key="12">
    <source>
        <dbReference type="EMBL" id="QID80089.1"/>
    </source>
</evidence>
<keyword evidence="4" id="KW-0479">Metal-binding</keyword>
<dbReference type="GO" id="GO:0003688">
    <property type="term" value="F:DNA replication origin binding"/>
    <property type="evidence" value="ECO:0007669"/>
    <property type="project" value="TreeGrafter"/>
</dbReference>
<dbReference type="EMBL" id="CP048990">
    <property type="protein sequence ID" value="QID80089.1"/>
    <property type="molecule type" value="Genomic_DNA"/>
</dbReference>
<protein>
    <submittedName>
        <fullName evidence="12">Minichromosome maintenance-protein</fullName>
    </submittedName>
</protein>
<evidence type="ECO:0000256" key="3">
    <source>
        <dbReference type="ARBA" id="ARBA00022705"/>
    </source>
</evidence>
<dbReference type="PANTHER" id="PTHR13454">
    <property type="entry name" value="PROTEIN MCM10 HOMOLOG"/>
    <property type="match status" value="1"/>
</dbReference>
<dbReference type="InterPro" id="IPR040184">
    <property type="entry name" value="Mcm10"/>
</dbReference>
<gene>
    <name evidence="12" type="primary">MCM10_1</name>
    <name evidence="12" type="ORF">GRS66_002394</name>
</gene>
<keyword evidence="6" id="KW-0862">Zinc</keyword>
<keyword evidence="5" id="KW-0863">Zinc-finger</keyword>
<evidence type="ECO:0000313" key="13">
    <source>
        <dbReference type="Proteomes" id="UP000501346"/>
    </source>
</evidence>
<evidence type="ECO:0000256" key="5">
    <source>
        <dbReference type="ARBA" id="ARBA00022771"/>
    </source>
</evidence>
<feature type="compositionally biased region" description="Basic and acidic residues" evidence="9">
    <location>
        <begin position="548"/>
        <end position="561"/>
    </location>
</feature>
<reference evidence="12 13" key="1">
    <citation type="journal article" date="2019" name="BMC Genomics">
        <title>Chromosome level assembly and comparative genome analysis confirm lager-brewing yeasts originated from a single hybridization.</title>
        <authorList>
            <person name="Salazar A.N."/>
            <person name="Gorter de Vries A.R."/>
            <person name="van den Broek M."/>
            <person name="Brouwers N."/>
            <person name="de la Torre Cortes P."/>
            <person name="Kuijpers N.G.A."/>
            <person name="Daran J.G."/>
            <person name="Abeel T."/>
        </authorList>
    </citation>
    <scope>NUCLEOTIDE SEQUENCE [LARGE SCALE GENOMIC DNA]</scope>
    <source>
        <strain evidence="12 13">CBS 1483</strain>
    </source>
</reference>
<name>A0A6C1DT47_SACPS</name>
<dbReference type="Proteomes" id="UP000501346">
    <property type="component" value="Chromosome ScIX"/>
</dbReference>
<evidence type="ECO:0000256" key="2">
    <source>
        <dbReference type="ARBA" id="ARBA00009679"/>
    </source>
</evidence>
<dbReference type="OrthoDB" id="273123at2759"/>
<dbReference type="InterPro" id="IPR015408">
    <property type="entry name" value="Znf_Mcm10/DnaG"/>
</dbReference>
<dbReference type="AlphaFoldDB" id="A0A6C1DT47"/>
<dbReference type="Gene3D" id="2.40.50.140">
    <property type="entry name" value="Nucleic acid-binding proteins"/>
    <property type="match status" value="1"/>
</dbReference>
<dbReference type="InterPro" id="IPR012340">
    <property type="entry name" value="NA-bd_OB-fold"/>
</dbReference>
<evidence type="ECO:0000256" key="4">
    <source>
        <dbReference type="ARBA" id="ARBA00022723"/>
    </source>
</evidence>
<comment type="similarity">
    <text evidence="2">Belongs to the MCM10 family.</text>
</comment>
<dbReference type="GO" id="GO:0006270">
    <property type="term" value="P:DNA replication initiation"/>
    <property type="evidence" value="ECO:0007669"/>
    <property type="project" value="InterPro"/>
</dbReference>